<accession>A0A4Y2S9G1</accession>
<evidence type="ECO:0000313" key="4">
    <source>
        <dbReference type="Proteomes" id="UP000499080"/>
    </source>
</evidence>
<evidence type="ECO:0000256" key="1">
    <source>
        <dbReference type="ARBA" id="ARBA00012493"/>
    </source>
</evidence>
<sequence>MVKLFRKEFVEEQKKSAELKKMFQEAKNESSKKTNYIVDDSLMFLKKENKNGTKRKLLVVPEKYRENLMTIGHEEAAAHLTKTKNALFKTFYWPNCFSDIDNFVKTCDKCQRVGKPQDKKRLPLKIVPS</sequence>
<dbReference type="FunFam" id="1.10.340.70:FF:000001">
    <property type="entry name" value="Retrovirus-related Pol polyprotein from transposon gypsy-like Protein"/>
    <property type="match status" value="1"/>
</dbReference>
<evidence type="ECO:0000259" key="2">
    <source>
        <dbReference type="Pfam" id="PF17921"/>
    </source>
</evidence>
<dbReference type="Gene3D" id="1.10.340.70">
    <property type="match status" value="1"/>
</dbReference>
<comment type="caution">
    <text evidence="3">The sequence shown here is derived from an EMBL/GenBank/DDBJ whole genome shotgun (WGS) entry which is preliminary data.</text>
</comment>
<dbReference type="GO" id="GO:0003964">
    <property type="term" value="F:RNA-directed DNA polymerase activity"/>
    <property type="evidence" value="ECO:0007669"/>
    <property type="project" value="UniProtKB-EC"/>
</dbReference>
<dbReference type="Pfam" id="PF17921">
    <property type="entry name" value="Integrase_H2C2"/>
    <property type="match status" value="1"/>
</dbReference>
<proteinExistence type="predicted"/>
<dbReference type="AlphaFoldDB" id="A0A4Y2S9G1"/>
<dbReference type="Proteomes" id="UP000499080">
    <property type="component" value="Unassembled WGS sequence"/>
</dbReference>
<dbReference type="EMBL" id="BGPR01020151">
    <property type="protein sequence ID" value="GBN83939.1"/>
    <property type="molecule type" value="Genomic_DNA"/>
</dbReference>
<dbReference type="InterPro" id="IPR041588">
    <property type="entry name" value="Integrase_H2C2"/>
</dbReference>
<keyword evidence="4" id="KW-1185">Reference proteome</keyword>
<dbReference type="InterPro" id="IPR050951">
    <property type="entry name" value="Retrovirus_Pol_polyprotein"/>
</dbReference>
<dbReference type="PANTHER" id="PTHR37984">
    <property type="entry name" value="PROTEIN CBG26694"/>
    <property type="match status" value="1"/>
</dbReference>
<dbReference type="EC" id="2.7.7.49" evidence="1"/>
<organism evidence="3 4">
    <name type="scientific">Araneus ventricosus</name>
    <name type="common">Orbweaver spider</name>
    <name type="synonym">Epeira ventricosa</name>
    <dbReference type="NCBI Taxonomy" id="182803"/>
    <lineage>
        <taxon>Eukaryota</taxon>
        <taxon>Metazoa</taxon>
        <taxon>Ecdysozoa</taxon>
        <taxon>Arthropoda</taxon>
        <taxon>Chelicerata</taxon>
        <taxon>Arachnida</taxon>
        <taxon>Araneae</taxon>
        <taxon>Araneomorphae</taxon>
        <taxon>Entelegynae</taxon>
        <taxon>Araneoidea</taxon>
        <taxon>Araneidae</taxon>
        <taxon>Araneus</taxon>
    </lineage>
</organism>
<reference evidence="3 4" key="1">
    <citation type="journal article" date="2019" name="Sci. Rep.">
        <title>Orb-weaving spider Araneus ventricosus genome elucidates the spidroin gene catalogue.</title>
        <authorList>
            <person name="Kono N."/>
            <person name="Nakamura H."/>
            <person name="Ohtoshi R."/>
            <person name="Moran D.A.P."/>
            <person name="Shinohara A."/>
            <person name="Yoshida Y."/>
            <person name="Fujiwara M."/>
            <person name="Mori M."/>
            <person name="Tomita M."/>
            <person name="Arakawa K."/>
        </authorList>
    </citation>
    <scope>NUCLEOTIDE SEQUENCE [LARGE SCALE GENOMIC DNA]</scope>
</reference>
<name>A0A4Y2S9G1_ARAVE</name>
<protein>
    <recommendedName>
        <fullName evidence="1">RNA-directed DNA polymerase</fullName>
        <ecNumber evidence="1">2.7.7.49</ecNumber>
    </recommendedName>
</protein>
<dbReference type="OrthoDB" id="6435711at2759"/>
<gene>
    <name evidence="3" type="ORF">AVEN_37199_1</name>
</gene>
<evidence type="ECO:0000313" key="3">
    <source>
        <dbReference type="EMBL" id="GBN83939.1"/>
    </source>
</evidence>
<feature type="domain" description="Integrase zinc-binding" evidence="2">
    <location>
        <begin position="60"/>
        <end position="114"/>
    </location>
</feature>
<dbReference type="PANTHER" id="PTHR37984:SF15">
    <property type="entry name" value="INTEGRASE CATALYTIC DOMAIN-CONTAINING PROTEIN"/>
    <property type="match status" value="1"/>
</dbReference>